<dbReference type="InterPro" id="IPR036291">
    <property type="entry name" value="NAD(P)-bd_dom_sf"/>
</dbReference>
<organism evidence="2">
    <name type="scientific">hydrothermal vent metagenome</name>
    <dbReference type="NCBI Taxonomy" id="652676"/>
    <lineage>
        <taxon>unclassified sequences</taxon>
        <taxon>metagenomes</taxon>
        <taxon>ecological metagenomes</taxon>
    </lineage>
</organism>
<name>A0A3B1BBC4_9ZZZZ</name>
<evidence type="ECO:0000313" key="2">
    <source>
        <dbReference type="EMBL" id="VAX15586.1"/>
    </source>
</evidence>
<dbReference type="PANTHER" id="PTHR33303">
    <property type="entry name" value="CYTOPLASMIC PROTEIN-RELATED"/>
    <property type="match status" value="1"/>
</dbReference>
<dbReference type="SUPFAM" id="SSF51735">
    <property type="entry name" value="NAD(P)-binding Rossmann-fold domains"/>
    <property type="match status" value="1"/>
</dbReference>
<accession>A0A3B1BBC4</accession>
<dbReference type="SMART" id="SM00881">
    <property type="entry name" value="CoA_binding"/>
    <property type="match status" value="1"/>
</dbReference>
<dbReference type="EMBL" id="UOGB01000024">
    <property type="protein sequence ID" value="VAX15586.1"/>
    <property type="molecule type" value="Genomic_DNA"/>
</dbReference>
<proteinExistence type="predicted"/>
<reference evidence="2" key="1">
    <citation type="submission" date="2018-06" db="EMBL/GenBank/DDBJ databases">
        <authorList>
            <person name="Zhirakovskaya E."/>
        </authorList>
    </citation>
    <scope>NUCLEOTIDE SEQUENCE</scope>
</reference>
<dbReference type="PANTHER" id="PTHR33303:SF2">
    <property type="entry name" value="COA-BINDING DOMAIN-CONTAINING PROTEIN"/>
    <property type="match status" value="1"/>
</dbReference>
<protein>
    <recommendedName>
        <fullName evidence="1">CoA-binding domain-containing protein</fullName>
    </recommendedName>
</protein>
<dbReference type="Pfam" id="PF13380">
    <property type="entry name" value="CoA_binding_2"/>
    <property type="match status" value="1"/>
</dbReference>
<gene>
    <name evidence="2" type="ORF">MNBD_NITROSPINAE03-685</name>
</gene>
<dbReference type="AlphaFoldDB" id="A0A3B1BBC4"/>
<sequence>MTDACDISSRPPAPDYNPQSDEIKNILSESKTIAIIGLSDKPGRASLDVGLYLKDHGYTIIPIHPKISDWRGIKAYSSLKDVPEPVDIVDIFRRADAIDGLVEEIVEKKPRVVWLQLGIVNNEAAVKIREAGIVVVQDRCMKIEHSSLLGR</sequence>
<evidence type="ECO:0000259" key="1">
    <source>
        <dbReference type="SMART" id="SM00881"/>
    </source>
</evidence>
<dbReference type="InterPro" id="IPR003781">
    <property type="entry name" value="CoA-bd"/>
</dbReference>
<dbReference type="Gene3D" id="3.40.50.720">
    <property type="entry name" value="NAD(P)-binding Rossmann-like Domain"/>
    <property type="match status" value="1"/>
</dbReference>
<feature type="domain" description="CoA-binding" evidence="1">
    <location>
        <begin position="26"/>
        <end position="119"/>
    </location>
</feature>